<reference evidence="3" key="1">
    <citation type="submission" date="2018-11" db="EMBL/GenBank/DDBJ databases">
        <title>Proposal to divide the Flavobacteriaceae and reorganize its genera based on Amino Acid Identity values calculated from whole genome sequences.</title>
        <authorList>
            <person name="Nicholson A.C."/>
            <person name="Gulvik C.A."/>
            <person name="Whitney A.M."/>
            <person name="Humrighouse B.W."/>
            <person name="Bell M."/>
            <person name="Holmes B."/>
            <person name="Steigerwalt A.G."/>
            <person name="Villarma A."/>
            <person name="Sheth M."/>
            <person name="Batra D."/>
            <person name="Pryor J."/>
            <person name="Bernardet J.-F."/>
            <person name="Hugo C."/>
            <person name="Kampfer P."/>
            <person name="Newman J."/>
            <person name="McQuiston J.R."/>
        </authorList>
    </citation>
    <scope>NUCLEOTIDE SEQUENCE [LARGE SCALE GENOMIC DNA]</scope>
    <source>
        <strain evidence="3">G0229</strain>
    </source>
</reference>
<dbReference type="KEGG" id="cben:EG339_18430"/>
<feature type="chain" id="PRO_5018302102" evidence="1">
    <location>
        <begin position="21"/>
        <end position="383"/>
    </location>
</feature>
<evidence type="ECO:0000256" key="1">
    <source>
        <dbReference type="SAM" id="SignalP"/>
    </source>
</evidence>
<evidence type="ECO:0000313" key="2">
    <source>
        <dbReference type="EMBL" id="AZB26420.1"/>
    </source>
</evidence>
<keyword evidence="1" id="KW-0732">Signal</keyword>
<keyword evidence="3" id="KW-1185">Reference proteome</keyword>
<evidence type="ECO:0000313" key="3">
    <source>
        <dbReference type="Proteomes" id="UP000271193"/>
    </source>
</evidence>
<organism evidence="2 3">
    <name type="scientific">Chryseobacterium bernardetii</name>
    <dbReference type="NCBI Taxonomy" id="1241978"/>
    <lineage>
        <taxon>Bacteria</taxon>
        <taxon>Pseudomonadati</taxon>
        <taxon>Bacteroidota</taxon>
        <taxon>Flavobacteriia</taxon>
        <taxon>Flavobacteriales</taxon>
        <taxon>Weeksellaceae</taxon>
        <taxon>Chryseobacterium group</taxon>
        <taxon>Chryseobacterium</taxon>
    </lineage>
</organism>
<gene>
    <name evidence="2" type="ORF">EG339_18430</name>
</gene>
<protein>
    <submittedName>
        <fullName evidence="2">Uncharacterized protein</fullName>
    </submittedName>
</protein>
<dbReference type="EMBL" id="CP033932">
    <property type="protein sequence ID" value="AZB26420.1"/>
    <property type="molecule type" value="Genomic_DNA"/>
</dbReference>
<dbReference type="Proteomes" id="UP000271193">
    <property type="component" value="Chromosome"/>
</dbReference>
<name>A0A3G6TJY9_9FLAO</name>
<dbReference type="AlphaFoldDB" id="A0A3G6TJY9"/>
<feature type="signal peptide" evidence="1">
    <location>
        <begin position="1"/>
        <end position="20"/>
    </location>
</feature>
<proteinExistence type="predicted"/>
<sequence length="383" mass="40852">MIMKKISLLISIIYTVLSSAQVGIGTTTPDPNSDITLGSSNKGLLLNKVALASTTSNVYSEGMFLYNTATTNDVTPGIYLSNGSSWTKVIDALTLHSILSSNWKATGNNLSATDFIGSTNAQPLILKTNDNERVRIDSDGKLGIGTNSPQGIIDISSANSTLVLPRNTNPPANINNPVAGMVIYDSSNKTLRYYNGTQWSTMISSQTLTTANEGVVKMNSGAGIKPSFAFRTSGGIALNSYQNIIYQTPVNIITDFSPAPATSWPENIASPAVANIYDQSNGRFLDNSVAGQVNTWRIIAKYENKNNGSVAFVTVNMSNTNNTFSIDQTAVAPNGVTTGNLVFYLTTVADSSSFTNGYTIKIKSDTAMDVIIDNITRVSQAKD</sequence>
<accession>A0A3G6TJY9</accession>